<name>A0A0F7SW58_PHARH</name>
<proteinExistence type="predicted"/>
<dbReference type="PANTHER" id="PTHR39473">
    <property type="match status" value="1"/>
</dbReference>
<protein>
    <submittedName>
        <fullName evidence="2">Uncharacterized protein</fullName>
    </submittedName>
</protein>
<dbReference type="PANTHER" id="PTHR39473:SF1">
    <property type="entry name" value="DINB-LIKE DOMAIN-CONTAINING PROTEIN"/>
    <property type="match status" value="1"/>
</dbReference>
<organism evidence="2">
    <name type="scientific">Phaffia rhodozyma</name>
    <name type="common">Yeast</name>
    <name type="synonym">Xanthophyllomyces dendrorhous</name>
    <dbReference type="NCBI Taxonomy" id="264483"/>
    <lineage>
        <taxon>Eukaryota</taxon>
        <taxon>Fungi</taxon>
        <taxon>Dikarya</taxon>
        <taxon>Basidiomycota</taxon>
        <taxon>Agaricomycotina</taxon>
        <taxon>Tremellomycetes</taxon>
        <taxon>Cystofilobasidiales</taxon>
        <taxon>Mrakiaceae</taxon>
        <taxon>Phaffia</taxon>
    </lineage>
</organism>
<evidence type="ECO:0000256" key="1">
    <source>
        <dbReference type="SAM" id="MobiDB-lite"/>
    </source>
</evidence>
<accession>A0A0F7SW58</accession>
<evidence type="ECO:0000313" key="2">
    <source>
        <dbReference type="EMBL" id="CED85014.1"/>
    </source>
</evidence>
<feature type="region of interest" description="Disordered" evidence="1">
    <location>
        <begin position="186"/>
        <end position="225"/>
    </location>
</feature>
<dbReference type="EMBL" id="LN483332">
    <property type="protein sequence ID" value="CED85014.1"/>
    <property type="molecule type" value="Genomic_DNA"/>
</dbReference>
<feature type="compositionally biased region" description="Polar residues" evidence="1">
    <location>
        <begin position="205"/>
        <end position="218"/>
    </location>
</feature>
<sequence>MTPGRNPPRKESTLSTEHSLIDVNIALLDQILDFFKHTLHTDKQLIFPSRVIPGGTVGKHLRHILDHYNALFQAIPLSRPISIPIRPINYDDRTRETSIESSIPLIRLTVSQLQAQIQSLCSGTTEKETQGSWVDEKVQICVKSDVEGRAGDVLLDSTIGRERWLESSPPSNLDVPSSFGVAPSTLAARHQNQSQHQDQEKDKPSLQTSSRNTKNTTVGIVPSRI</sequence>
<dbReference type="AlphaFoldDB" id="A0A0F7SW58"/>
<reference evidence="2" key="1">
    <citation type="submission" date="2014-08" db="EMBL/GenBank/DDBJ databases">
        <authorList>
            <person name="Sharma Rahul"/>
            <person name="Thines Marco"/>
        </authorList>
    </citation>
    <scope>NUCLEOTIDE SEQUENCE</scope>
</reference>